<gene>
    <name evidence="2" type="ORF">RIF29_41592</name>
</gene>
<feature type="region of interest" description="Disordered" evidence="1">
    <location>
        <begin position="70"/>
        <end position="91"/>
    </location>
</feature>
<sequence>MICGMEVVIEILGLDMDPGRIPPTHPYCCRASHRHRRRPAIVAPYVATIAIHSVVVSLSLRSWGRKLWSNSETPESENCFPTVEGRKTSVQ</sequence>
<dbReference type="EMBL" id="JAYWIO010000008">
    <property type="protein sequence ID" value="KAK7246722.1"/>
    <property type="molecule type" value="Genomic_DNA"/>
</dbReference>
<dbReference type="Proteomes" id="UP001372338">
    <property type="component" value="Unassembled WGS sequence"/>
</dbReference>
<name>A0AAN9HSU7_CROPI</name>
<organism evidence="2 3">
    <name type="scientific">Crotalaria pallida</name>
    <name type="common">Smooth rattlebox</name>
    <name type="synonym">Crotalaria striata</name>
    <dbReference type="NCBI Taxonomy" id="3830"/>
    <lineage>
        <taxon>Eukaryota</taxon>
        <taxon>Viridiplantae</taxon>
        <taxon>Streptophyta</taxon>
        <taxon>Embryophyta</taxon>
        <taxon>Tracheophyta</taxon>
        <taxon>Spermatophyta</taxon>
        <taxon>Magnoliopsida</taxon>
        <taxon>eudicotyledons</taxon>
        <taxon>Gunneridae</taxon>
        <taxon>Pentapetalae</taxon>
        <taxon>rosids</taxon>
        <taxon>fabids</taxon>
        <taxon>Fabales</taxon>
        <taxon>Fabaceae</taxon>
        <taxon>Papilionoideae</taxon>
        <taxon>50 kb inversion clade</taxon>
        <taxon>genistoids sensu lato</taxon>
        <taxon>core genistoids</taxon>
        <taxon>Crotalarieae</taxon>
        <taxon>Crotalaria</taxon>
    </lineage>
</organism>
<accession>A0AAN9HSU7</accession>
<protein>
    <submittedName>
        <fullName evidence="2">Uncharacterized protein</fullName>
    </submittedName>
</protein>
<evidence type="ECO:0000256" key="1">
    <source>
        <dbReference type="SAM" id="MobiDB-lite"/>
    </source>
</evidence>
<keyword evidence="3" id="KW-1185">Reference proteome</keyword>
<evidence type="ECO:0000313" key="3">
    <source>
        <dbReference type="Proteomes" id="UP001372338"/>
    </source>
</evidence>
<evidence type="ECO:0000313" key="2">
    <source>
        <dbReference type="EMBL" id="KAK7246722.1"/>
    </source>
</evidence>
<dbReference type="AlphaFoldDB" id="A0AAN9HSU7"/>
<reference evidence="2 3" key="1">
    <citation type="submission" date="2024-01" db="EMBL/GenBank/DDBJ databases">
        <title>The genomes of 5 underutilized Papilionoideae crops provide insights into root nodulation and disease resistanc.</title>
        <authorList>
            <person name="Yuan L."/>
        </authorList>
    </citation>
    <scope>NUCLEOTIDE SEQUENCE [LARGE SCALE GENOMIC DNA]</scope>
    <source>
        <strain evidence="2">ZHUSHIDOU_FW_LH</strain>
        <tissue evidence="2">Leaf</tissue>
    </source>
</reference>
<proteinExistence type="predicted"/>
<comment type="caution">
    <text evidence="2">The sequence shown here is derived from an EMBL/GenBank/DDBJ whole genome shotgun (WGS) entry which is preliminary data.</text>
</comment>